<gene>
    <name evidence="2" type="ORF">D7D52_20325</name>
</gene>
<accession>A0A386ZEI1</accession>
<dbReference type="PROSITE" id="PS51257">
    <property type="entry name" value="PROKAR_LIPOPROTEIN"/>
    <property type="match status" value="1"/>
</dbReference>
<evidence type="ECO:0008006" key="4">
    <source>
        <dbReference type="Google" id="ProtNLM"/>
    </source>
</evidence>
<dbReference type="Proteomes" id="UP000267164">
    <property type="component" value="Chromosome"/>
</dbReference>
<organism evidence="2 3">
    <name type="scientific">Nocardia yunnanensis</name>
    <dbReference type="NCBI Taxonomy" id="2382165"/>
    <lineage>
        <taxon>Bacteria</taxon>
        <taxon>Bacillati</taxon>
        <taxon>Actinomycetota</taxon>
        <taxon>Actinomycetes</taxon>
        <taxon>Mycobacteriales</taxon>
        <taxon>Nocardiaceae</taxon>
        <taxon>Nocardia</taxon>
    </lineage>
</organism>
<sequence length="370" mass="38363">MTGRFWHSDDMRWSIVAVAVLALVTGCAARGTDSPWREFSPPQRDARILEFAPTPGGVLALGSIPAGDARAPAAWTTSDGSHWKTVPVHADSPYAHRAELISAGVGDHTVVLGQAFGGAHANPRMTIWSGDATGLTEHPQGMEMFGGPHAIAVTAAAALRGTDLLVGGWDGPGGRYGAAYWTSADGADWQRHADDPALSSTPGEQTGAAGVATGPDGFVITGETLRDSALHPITWTSPDGLAWARHELPGSNAVAAQAGCTAHACTIIGQSIGTSEQALCWSSPTAQPVTGPAATTVDTLQVLATPTRVLSLTALDHVARLDTIAPDCADRQQIPLPVSTAVARLFTLPAGLLLATTDTDRSRLWLHALP</sequence>
<evidence type="ECO:0000313" key="2">
    <source>
        <dbReference type="EMBL" id="AYF75797.1"/>
    </source>
</evidence>
<protein>
    <recommendedName>
        <fullName evidence="4">Exo-alpha-sialidase</fullName>
    </recommendedName>
</protein>
<evidence type="ECO:0000256" key="1">
    <source>
        <dbReference type="SAM" id="MobiDB-lite"/>
    </source>
</evidence>
<proteinExistence type="predicted"/>
<dbReference type="KEGG" id="nyu:D7D52_20325"/>
<evidence type="ECO:0000313" key="3">
    <source>
        <dbReference type="Proteomes" id="UP000267164"/>
    </source>
</evidence>
<dbReference type="EMBL" id="CP032568">
    <property type="protein sequence ID" value="AYF75797.1"/>
    <property type="molecule type" value="Genomic_DNA"/>
</dbReference>
<name>A0A386ZEI1_9NOCA</name>
<dbReference type="OrthoDB" id="3731377at2"/>
<keyword evidence="3" id="KW-1185">Reference proteome</keyword>
<feature type="region of interest" description="Disordered" evidence="1">
    <location>
        <begin position="192"/>
        <end position="212"/>
    </location>
</feature>
<dbReference type="AlphaFoldDB" id="A0A386ZEI1"/>
<reference evidence="2 3" key="1">
    <citation type="submission" date="2018-09" db="EMBL/GenBank/DDBJ databases">
        <title>Nocardia yunnanensis sp. nov., an actinomycete isolated from a soil sample.</title>
        <authorList>
            <person name="Zhang J."/>
        </authorList>
    </citation>
    <scope>NUCLEOTIDE SEQUENCE [LARGE SCALE GENOMIC DNA]</scope>
    <source>
        <strain evidence="2 3">CFHS0054</strain>
    </source>
</reference>